<evidence type="ECO:0000313" key="5">
    <source>
        <dbReference type="Proteomes" id="UP001385499"/>
    </source>
</evidence>
<evidence type="ECO:0000313" key="4">
    <source>
        <dbReference type="EMBL" id="MEJ8472659.1"/>
    </source>
</evidence>
<dbReference type="SUPFAM" id="SSF56219">
    <property type="entry name" value="DNase I-like"/>
    <property type="match status" value="1"/>
</dbReference>
<keyword evidence="2" id="KW-0812">Transmembrane</keyword>
<evidence type="ECO:0000256" key="1">
    <source>
        <dbReference type="SAM" id="MobiDB-lite"/>
    </source>
</evidence>
<feature type="region of interest" description="Disordered" evidence="1">
    <location>
        <begin position="1"/>
        <end position="22"/>
    </location>
</feature>
<dbReference type="EMBL" id="JBAKIA010000001">
    <property type="protein sequence ID" value="MEJ8472659.1"/>
    <property type="molecule type" value="Genomic_DNA"/>
</dbReference>
<sequence>MSHSSPPDETGQQTPSAGNPRQQPLLSRWISLSGWMGLIGGIAVSLLALSAFIAPNFWFTDNMSFFQRQFLGAGICGFIGGLAGLTVPHRLPLLYRKILVVLLVFLVTVGGLMMARIATVSKPMDETQHLNEPGRKSIRVVSINLERLFLADGGLASYLAEVRPDVIIVEEVAWRWQEERRRRQLDNTQLTGYRAYPSQLAVGELGDIAIFSRFPILRNEPILVPGEAEGTSEAAREIMSLTLDVDGTPLNLLAVHPASPRSKPRWQDRQTYLQTLTSEVSRLQKTETNNTLVIGDWNLSPWSGHFLKFLTDQNMSTAFPGGFPQTTRFFFDYRLHWLLGAVVDHFAVSPGIDILNVSLGPDIRSDHLPLVVDLALSDTTKAPVIQPESEAGRASGNTSGN</sequence>
<keyword evidence="2" id="KW-1133">Transmembrane helix</keyword>
<dbReference type="Proteomes" id="UP001385499">
    <property type="component" value="Unassembled WGS sequence"/>
</dbReference>
<gene>
    <name evidence="4" type="ORF">V6575_01040</name>
</gene>
<protein>
    <submittedName>
        <fullName evidence="4">Endonuclease/exonuclease/phosphatase family protein</fullName>
    </submittedName>
</protein>
<dbReference type="Pfam" id="PF03372">
    <property type="entry name" value="Exo_endo_phos"/>
    <property type="match status" value="1"/>
</dbReference>
<keyword evidence="4" id="KW-0540">Nuclease</keyword>
<proteinExistence type="predicted"/>
<dbReference type="InterPro" id="IPR005135">
    <property type="entry name" value="Endo/exonuclease/phosphatase"/>
</dbReference>
<dbReference type="RefSeq" id="WP_340272133.1">
    <property type="nucleotide sequence ID" value="NZ_JBAKIA010000001.1"/>
</dbReference>
<feature type="transmembrane region" description="Helical" evidence="2">
    <location>
        <begin position="70"/>
        <end position="88"/>
    </location>
</feature>
<accession>A0ABU8TES2</accession>
<evidence type="ECO:0000256" key="2">
    <source>
        <dbReference type="SAM" id="Phobius"/>
    </source>
</evidence>
<name>A0ABU8TES2_9HYPH</name>
<comment type="caution">
    <text evidence="4">The sequence shown here is derived from an EMBL/GenBank/DDBJ whole genome shotgun (WGS) entry which is preliminary data.</text>
</comment>
<keyword evidence="2" id="KW-0472">Membrane</keyword>
<evidence type="ECO:0000259" key="3">
    <source>
        <dbReference type="Pfam" id="PF03372"/>
    </source>
</evidence>
<dbReference type="InterPro" id="IPR036691">
    <property type="entry name" value="Endo/exonu/phosph_ase_sf"/>
</dbReference>
<feature type="transmembrane region" description="Helical" evidence="2">
    <location>
        <begin position="94"/>
        <end position="115"/>
    </location>
</feature>
<organism evidence="4 5">
    <name type="scientific">Roseibium algae</name>
    <dbReference type="NCBI Taxonomy" id="3123038"/>
    <lineage>
        <taxon>Bacteria</taxon>
        <taxon>Pseudomonadati</taxon>
        <taxon>Pseudomonadota</taxon>
        <taxon>Alphaproteobacteria</taxon>
        <taxon>Hyphomicrobiales</taxon>
        <taxon>Stappiaceae</taxon>
        <taxon>Roseibium</taxon>
    </lineage>
</organism>
<feature type="transmembrane region" description="Helical" evidence="2">
    <location>
        <begin position="35"/>
        <end position="58"/>
    </location>
</feature>
<dbReference type="Gene3D" id="3.60.10.10">
    <property type="entry name" value="Endonuclease/exonuclease/phosphatase"/>
    <property type="match status" value="1"/>
</dbReference>
<keyword evidence="5" id="KW-1185">Reference proteome</keyword>
<keyword evidence="4" id="KW-0378">Hydrolase</keyword>
<keyword evidence="4" id="KW-0255">Endonuclease</keyword>
<feature type="domain" description="Endonuclease/exonuclease/phosphatase" evidence="3">
    <location>
        <begin position="154"/>
        <end position="367"/>
    </location>
</feature>
<reference evidence="4 5" key="1">
    <citation type="submission" date="2024-02" db="EMBL/GenBank/DDBJ databases">
        <title>Roseibium algae sp. nov., isolated from marine alga (Grateloupia sp.), showing potential in myo-inositol conversion.</title>
        <authorList>
            <person name="Wang Y."/>
        </authorList>
    </citation>
    <scope>NUCLEOTIDE SEQUENCE [LARGE SCALE GENOMIC DNA]</scope>
    <source>
        <strain evidence="4 5">H3510</strain>
    </source>
</reference>
<dbReference type="GO" id="GO:0004519">
    <property type="term" value="F:endonuclease activity"/>
    <property type="evidence" value="ECO:0007669"/>
    <property type="project" value="UniProtKB-KW"/>
</dbReference>